<feature type="compositionally biased region" description="Polar residues" evidence="2">
    <location>
        <begin position="173"/>
        <end position="185"/>
    </location>
</feature>
<evidence type="ECO:0000256" key="2">
    <source>
        <dbReference type="SAM" id="MobiDB-lite"/>
    </source>
</evidence>
<dbReference type="PROSITE" id="PS50222">
    <property type="entry name" value="EF_HAND_2"/>
    <property type="match status" value="2"/>
</dbReference>
<dbReference type="InterPro" id="IPR011992">
    <property type="entry name" value="EF-hand-dom_pair"/>
</dbReference>
<dbReference type="AlphaFoldDB" id="A0A7S0H4G5"/>
<proteinExistence type="predicted"/>
<dbReference type="Pfam" id="PF13499">
    <property type="entry name" value="EF-hand_7"/>
    <property type="match status" value="1"/>
</dbReference>
<feature type="domain" description="EF-hand" evidence="3">
    <location>
        <begin position="77"/>
        <end position="112"/>
    </location>
</feature>
<dbReference type="CDD" id="cd00051">
    <property type="entry name" value="EFh"/>
    <property type="match status" value="1"/>
</dbReference>
<organism evidence="4">
    <name type="scientific">Amorphochlora amoebiformis</name>
    <dbReference type="NCBI Taxonomy" id="1561963"/>
    <lineage>
        <taxon>Eukaryota</taxon>
        <taxon>Sar</taxon>
        <taxon>Rhizaria</taxon>
        <taxon>Cercozoa</taxon>
        <taxon>Chlorarachniophyceae</taxon>
        <taxon>Amorphochlora</taxon>
    </lineage>
</organism>
<dbReference type="InterPro" id="IPR002048">
    <property type="entry name" value="EF_hand_dom"/>
</dbReference>
<feature type="compositionally biased region" description="Basic residues" evidence="2">
    <location>
        <begin position="157"/>
        <end position="166"/>
    </location>
</feature>
<evidence type="ECO:0000256" key="1">
    <source>
        <dbReference type="ARBA" id="ARBA00022837"/>
    </source>
</evidence>
<accession>A0A7S0H4G5</accession>
<feature type="domain" description="EF-hand" evidence="3">
    <location>
        <begin position="32"/>
        <end position="67"/>
    </location>
</feature>
<dbReference type="SMART" id="SM00054">
    <property type="entry name" value="EFh"/>
    <property type="match status" value="2"/>
</dbReference>
<dbReference type="Gene3D" id="1.10.238.10">
    <property type="entry name" value="EF-hand"/>
    <property type="match status" value="1"/>
</dbReference>
<protein>
    <recommendedName>
        <fullName evidence="3">EF-hand domain-containing protein</fullName>
    </recommendedName>
</protein>
<feature type="region of interest" description="Disordered" evidence="2">
    <location>
        <begin position="134"/>
        <end position="185"/>
    </location>
</feature>
<dbReference type="EMBL" id="HBEM01035185">
    <property type="protein sequence ID" value="CAD8465116.1"/>
    <property type="molecule type" value="Transcribed_RNA"/>
</dbReference>
<dbReference type="GO" id="GO:0005509">
    <property type="term" value="F:calcium ion binding"/>
    <property type="evidence" value="ECO:0007669"/>
    <property type="project" value="InterPro"/>
</dbReference>
<dbReference type="SUPFAM" id="SSF47473">
    <property type="entry name" value="EF-hand"/>
    <property type="match status" value="1"/>
</dbReference>
<reference evidence="4" key="1">
    <citation type="submission" date="2021-01" db="EMBL/GenBank/DDBJ databases">
        <authorList>
            <person name="Corre E."/>
            <person name="Pelletier E."/>
            <person name="Niang G."/>
            <person name="Scheremetjew M."/>
            <person name="Finn R."/>
            <person name="Kale V."/>
            <person name="Holt S."/>
            <person name="Cochrane G."/>
            <person name="Meng A."/>
            <person name="Brown T."/>
            <person name="Cohen L."/>
        </authorList>
    </citation>
    <scope>NUCLEOTIDE SEQUENCE</scope>
    <source>
        <strain evidence="4">CCMP2058</strain>
    </source>
</reference>
<gene>
    <name evidence="4" type="ORF">LAMO00422_LOCUS24084</name>
</gene>
<keyword evidence="1" id="KW-0106">Calcium</keyword>
<dbReference type="InterPro" id="IPR018247">
    <property type="entry name" value="EF_Hand_1_Ca_BS"/>
</dbReference>
<dbReference type="PROSITE" id="PS00018">
    <property type="entry name" value="EF_HAND_1"/>
    <property type="match status" value="1"/>
</dbReference>
<name>A0A7S0H4G5_9EUKA</name>
<sequence>MGACASVSDEDEDIELKVAKGPKCESSATIRQIRERLEEIFGILDEDRDGEISFMEATRFIMKSRRNLIEGAKHRAEVEDDVSRMFAMVDIDHTKRISADEFIAVYSNIFYPQRLTMTDFNKALKKMFGRKIVNPDGKERRGSAASRPSRLVDPRTSRKGRRTSTSKRRESLPTVNPTNNRHLSI</sequence>
<evidence type="ECO:0000313" key="4">
    <source>
        <dbReference type="EMBL" id="CAD8465116.1"/>
    </source>
</evidence>
<evidence type="ECO:0000259" key="3">
    <source>
        <dbReference type="PROSITE" id="PS50222"/>
    </source>
</evidence>